<organism evidence="2 3">
    <name type="scientific">Amycolatopsis rifamycinica</name>
    <dbReference type="NCBI Taxonomy" id="287986"/>
    <lineage>
        <taxon>Bacteria</taxon>
        <taxon>Bacillati</taxon>
        <taxon>Actinomycetota</taxon>
        <taxon>Actinomycetes</taxon>
        <taxon>Pseudonocardiales</taxon>
        <taxon>Pseudonocardiaceae</taxon>
        <taxon>Amycolatopsis</taxon>
    </lineage>
</organism>
<reference evidence="2 3" key="1">
    <citation type="submission" date="2014-05" db="EMBL/GenBank/DDBJ databases">
        <title>Draft genome sequence of Amycolatopsis rifamycinica DSM 46095.</title>
        <authorList>
            <person name="Lal R."/>
            <person name="Saxena A."/>
            <person name="Kumari R."/>
            <person name="Mukherjee U."/>
            <person name="Singh P."/>
            <person name="Sangwan N."/>
            <person name="Mahato N.K."/>
        </authorList>
    </citation>
    <scope>NUCLEOTIDE SEQUENCE [LARGE SCALE GENOMIC DNA]</scope>
    <source>
        <strain evidence="2 3">DSM 46095</strain>
    </source>
</reference>
<dbReference type="eggNOG" id="COG1324">
    <property type="taxonomic scope" value="Bacteria"/>
</dbReference>
<dbReference type="PANTHER" id="PTHR23419">
    <property type="entry name" value="DIVALENT CATION TOLERANCE CUTA-RELATED"/>
    <property type="match status" value="1"/>
</dbReference>
<comment type="similarity">
    <text evidence="1">Belongs to the CutA family.</text>
</comment>
<dbReference type="PANTHER" id="PTHR23419:SF8">
    <property type="entry name" value="FI09726P"/>
    <property type="match status" value="1"/>
</dbReference>
<proteinExistence type="inferred from homology"/>
<dbReference type="EMBL" id="JMQI01000003">
    <property type="protein sequence ID" value="KDN23904.1"/>
    <property type="molecule type" value="Genomic_DNA"/>
</dbReference>
<evidence type="ECO:0000256" key="1">
    <source>
        <dbReference type="ARBA" id="ARBA00010169"/>
    </source>
</evidence>
<evidence type="ECO:0000313" key="2">
    <source>
        <dbReference type="EMBL" id="KDN23904.1"/>
    </source>
</evidence>
<dbReference type="OrthoDB" id="37622at2"/>
<keyword evidence="3" id="KW-1185">Reference proteome</keyword>
<dbReference type="InterPro" id="IPR011322">
    <property type="entry name" value="N-reg_PII-like_a/b"/>
</dbReference>
<dbReference type="InterPro" id="IPR004323">
    <property type="entry name" value="Ion_tolerance_CutA"/>
</dbReference>
<dbReference type="InterPro" id="IPR015867">
    <property type="entry name" value="N-reg_PII/ATP_PRibTrfase_C"/>
</dbReference>
<dbReference type="AlphaFoldDB" id="A0A066UIA8"/>
<dbReference type="SUPFAM" id="SSF54913">
    <property type="entry name" value="GlnB-like"/>
    <property type="match status" value="1"/>
</dbReference>
<evidence type="ECO:0000313" key="3">
    <source>
        <dbReference type="Proteomes" id="UP000027345"/>
    </source>
</evidence>
<accession>A0A066UIA8</accession>
<dbReference type="Gene3D" id="3.30.70.120">
    <property type="match status" value="1"/>
</dbReference>
<comment type="caution">
    <text evidence="2">The sequence shown here is derived from an EMBL/GenBank/DDBJ whole genome shotgun (WGS) entry which is preliminary data.</text>
</comment>
<dbReference type="Proteomes" id="UP000027345">
    <property type="component" value="Unassembled WGS sequence"/>
</dbReference>
<dbReference type="RefSeq" id="WP_043776068.1">
    <property type="nucleotide sequence ID" value="NZ_JMQI01000003.1"/>
</dbReference>
<sequence>MTDVWQVQVAAPSKDAATTLARSAVEARLAAGAQVVGPVTSVFWHQGEFGTGDEWQVLLKTTADAYADLEQHLVERHEWTNPEITALPLAAGLAPYLDWVRRTTSKQVGDAGH</sequence>
<dbReference type="Pfam" id="PF03091">
    <property type="entry name" value="CutA1"/>
    <property type="match status" value="1"/>
</dbReference>
<protein>
    <submittedName>
        <fullName evidence="2">Cation tolerance protein CutA</fullName>
    </submittedName>
</protein>
<dbReference type="STRING" id="287986.DV20_02255"/>
<dbReference type="GO" id="GO:0005507">
    <property type="term" value="F:copper ion binding"/>
    <property type="evidence" value="ECO:0007669"/>
    <property type="project" value="TreeGrafter"/>
</dbReference>
<dbReference type="GO" id="GO:0010038">
    <property type="term" value="P:response to metal ion"/>
    <property type="evidence" value="ECO:0007669"/>
    <property type="project" value="InterPro"/>
</dbReference>
<gene>
    <name evidence="2" type="ORF">DV20_02255</name>
</gene>
<name>A0A066UIA8_9PSEU</name>